<evidence type="ECO:0000313" key="1">
    <source>
        <dbReference type="EMBL" id="PQM26382.1"/>
    </source>
</evidence>
<sequence length="97" mass="10764">MTVRITCINKDGGNHENPNAAISHLGWTEDGTGKAGKSTRLEMYDWIKHQNGKAYVRDASGNTAWVGTAETAGGTKYVRTYRDNTWTDNLLALMECR</sequence>
<dbReference type="Proteomes" id="UP000238954">
    <property type="component" value="Chromosome"/>
</dbReference>
<dbReference type="EMBL" id="PHFW01000003">
    <property type="protein sequence ID" value="PQM26382.1"/>
    <property type="molecule type" value="Genomic_DNA"/>
</dbReference>
<reference evidence="2" key="1">
    <citation type="submission" date="2017-11" db="EMBL/GenBank/DDBJ databases">
        <title>The complete genome sequence of Sphingopyxis pomeranensis sp. nov. strain WS5A3p.</title>
        <authorList>
            <person name="Kaminski M.A."/>
        </authorList>
    </citation>
    <scope>NUCLEOTIDE SEQUENCE [LARGE SCALE GENOMIC DNA]</scope>
    <source>
        <strain evidence="2">WS5A3p</strain>
    </source>
</reference>
<dbReference type="RefSeq" id="WP_105999759.1">
    <property type="nucleotide sequence ID" value="NZ_CM009578.1"/>
</dbReference>
<dbReference type="Pfam" id="PF13031">
    <property type="entry name" value="DUF3892"/>
    <property type="match status" value="1"/>
</dbReference>
<accession>A0A2S8B1U9</accession>
<dbReference type="AlphaFoldDB" id="A0A2S8B1U9"/>
<dbReference type="InterPro" id="IPR024997">
    <property type="entry name" value="DUF3892"/>
</dbReference>
<protein>
    <submittedName>
        <fullName evidence="1">DUF3892 domain-containing protein</fullName>
    </submittedName>
</protein>
<gene>
    <name evidence="1" type="ORF">CVO77_15155</name>
</gene>
<comment type="caution">
    <text evidence="1">The sequence shown here is derived from an EMBL/GenBank/DDBJ whole genome shotgun (WGS) entry which is preliminary data.</text>
</comment>
<dbReference type="OrthoDB" id="826539at2"/>
<evidence type="ECO:0000313" key="2">
    <source>
        <dbReference type="Proteomes" id="UP000238954"/>
    </source>
</evidence>
<keyword evidence="2" id="KW-1185">Reference proteome</keyword>
<proteinExistence type="predicted"/>
<name>A0A2S8B1U9_9SPHN</name>
<organism evidence="1 2">
    <name type="scientific">Sphingopyxis lindanitolerans</name>
    <dbReference type="NCBI Taxonomy" id="2054227"/>
    <lineage>
        <taxon>Bacteria</taxon>
        <taxon>Pseudomonadati</taxon>
        <taxon>Pseudomonadota</taxon>
        <taxon>Alphaproteobacteria</taxon>
        <taxon>Sphingomonadales</taxon>
        <taxon>Sphingomonadaceae</taxon>
        <taxon>Sphingopyxis</taxon>
    </lineage>
</organism>